<keyword evidence="2" id="KW-1185">Reference proteome</keyword>
<dbReference type="EMBL" id="CAJVQB010049595">
    <property type="protein sequence ID" value="CAG8834539.1"/>
    <property type="molecule type" value="Genomic_DNA"/>
</dbReference>
<evidence type="ECO:0000313" key="1">
    <source>
        <dbReference type="EMBL" id="CAG8834539.1"/>
    </source>
</evidence>
<gene>
    <name evidence="1" type="ORF">GMARGA_LOCUS32111</name>
</gene>
<reference evidence="1 2" key="1">
    <citation type="submission" date="2021-06" db="EMBL/GenBank/DDBJ databases">
        <authorList>
            <person name="Kallberg Y."/>
            <person name="Tangrot J."/>
            <person name="Rosling A."/>
        </authorList>
    </citation>
    <scope>NUCLEOTIDE SEQUENCE [LARGE SCALE GENOMIC DNA]</scope>
    <source>
        <strain evidence="1 2">120-4 pot B 10/14</strain>
    </source>
</reference>
<protein>
    <submittedName>
        <fullName evidence="1">89_t:CDS:1</fullName>
    </submittedName>
</protein>
<organism evidence="1 2">
    <name type="scientific">Gigaspora margarita</name>
    <dbReference type="NCBI Taxonomy" id="4874"/>
    <lineage>
        <taxon>Eukaryota</taxon>
        <taxon>Fungi</taxon>
        <taxon>Fungi incertae sedis</taxon>
        <taxon>Mucoromycota</taxon>
        <taxon>Glomeromycotina</taxon>
        <taxon>Glomeromycetes</taxon>
        <taxon>Diversisporales</taxon>
        <taxon>Gigasporaceae</taxon>
        <taxon>Gigaspora</taxon>
    </lineage>
</organism>
<comment type="caution">
    <text evidence="1">The sequence shown here is derived from an EMBL/GenBank/DDBJ whole genome shotgun (WGS) entry which is preliminary data.</text>
</comment>
<name>A0ABN7WKN4_GIGMA</name>
<accession>A0ABN7WKN4</accession>
<proteinExistence type="predicted"/>
<dbReference type="Proteomes" id="UP000789901">
    <property type="component" value="Unassembled WGS sequence"/>
</dbReference>
<feature type="non-terminal residue" evidence="1">
    <location>
        <position position="57"/>
    </location>
</feature>
<sequence length="57" mass="6883">MASNKVYIKDYSKVEDINSVGYMFQNWDEVDFFFKAYSQQFGFTIIKKRVERDNDII</sequence>
<evidence type="ECO:0000313" key="2">
    <source>
        <dbReference type="Proteomes" id="UP000789901"/>
    </source>
</evidence>